<dbReference type="SMART" id="SM00449">
    <property type="entry name" value="SPRY"/>
    <property type="match status" value="3"/>
</dbReference>
<feature type="compositionally biased region" description="Basic and acidic residues" evidence="8">
    <location>
        <begin position="787"/>
        <end position="806"/>
    </location>
</feature>
<feature type="region of interest" description="Disordered" evidence="8">
    <location>
        <begin position="1"/>
        <end position="39"/>
    </location>
</feature>
<dbReference type="PANTHER" id="PTHR25465:SF49">
    <property type="entry name" value="BLOODTHIRSTY-RELATED GENE FAMILY, MEMBER 1-RELATED"/>
    <property type="match status" value="1"/>
</dbReference>
<dbReference type="InterPro" id="IPR013083">
    <property type="entry name" value="Znf_RING/FYVE/PHD"/>
</dbReference>
<dbReference type="InterPro" id="IPR001841">
    <property type="entry name" value="Znf_RING"/>
</dbReference>
<dbReference type="Pfam" id="PF25600">
    <property type="entry name" value="TRIM_CC"/>
    <property type="match status" value="3"/>
</dbReference>
<dbReference type="InterPro" id="IPR058030">
    <property type="entry name" value="TRIM8/14/16/25/29/45/65_CC"/>
</dbReference>
<feature type="coiled-coil region" evidence="7">
    <location>
        <begin position="1520"/>
        <end position="1558"/>
    </location>
</feature>
<dbReference type="CDD" id="cd19769">
    <property type="entry name" value="Bbox2_TRIM16-like"/>
    <property type="match status" value="3"/>
</dbReference>
<dbReference type="Gene3D" id="4.10.830.40">
    <property type="match status" value="3"/>
</dbReference>
<dbReference type="InterPro" id="IPR003879">
    <property type="entry name" value="Butyrophylin_SPRY"/>
</dbReference>
<feature type="domain" description="B box-type" evidence="10">
    <location>
        <begin position="283"/>
        <end position="323"/>
    </location>
</feature>
<dbReference type="CDD" id="cd13733">
    <property type="entry name" value="SPRY_PRY_C-I_1"/>
    <property type="match status" value="2"/>
</dbReference>
<dbReference type="PRINTS" id="PR01407">
    <property type="entry name" value="BUTYPHLNCDUF"/>
</dbReference>
<feature type="compositionally biased region" description="Pro residues" evidence="8">
    <location>
        <begin position="839"/>
        <end position="855"/>
    </location>
</feature>
<dbReference type="SUPFAM" id="SSF57850">
    <property type="entry name" value="RING/U-box"/>
    <property type="match status" value="3"/>
</dbReference>
<dbReference type="InterPro" id="IPR043136">
    <property type="entry name" value="B30.2/SPRY_sf"/>
</dbReference>
<feature type="domain" description="RING-type" evidence="9">
    <location>
        <begin position="1283"/>
        <end position="1323"/>
    </location>
</feature>
<dbReference type="EMBL" id="NHOQ01002174">
    <property type="protein sequence ID" value="PWA19149.1"/>
    <property type="molecule type" value="Genomic_DNA"/>
</dbReference>
<dbReference type="Pfam" id="PF13445">
    <property type="entry name" value="zf-RING_UBOX"/>
    <property type="match status" value="3"/>
</dbReference>
<keyword evidence="3 6" id="KW-0863">Zinc-finger</keyword>
<name>A0A315V724_GAMAF</name>
<dbReference type="Gene3D" id="2.60.120.920">
    <property type="match status" value="3"/>
</dbReference>
<gene>
    <name evidence="12" type="ORF">CCH79_00019256</name>
</gene>
<keyword evidence="4" id="KW-0862">Zinc</keyword>
<feature type="domain" description="B box-type" evidence="10">
    <location>
        <begin position="1411"/>
        <end position="1451"/>
    </location>
</feature>
<dbReference type="Proteomes" id="UP000250572">
    <property type="component" value="Unassembled WGS sequence"/>
</dbReference>
<evidence type="ECO:0000256" key="7">
    <source>
        <dbReference type="SAM" id="Coils"/>
    </source>
</evidence>
<keyword evidence="1" id="KW-0399">Innate immunity</keyword>
<dbReference type="InterPro" id="IPR003877">
    <property type="entry name" value="SPRY_dom"/>
</dbReference>
<dbReference type="InterPro" id="IPR001870">
    <property type="entry name" value="B30.2/SPRY"/>
</dbReference>
<feature type="domain" description="RING-type" evidence="9">
    <location>
        <begin position="132"/>
        <end position="172"/>
    </location>
</feature>
<keyword evidence="2" id="KW-0479">Metal-binding</keyword>
<dbReference type="Pfam" id="PF00643">
    <property type="entry name" value="zf-B_box"/>
    <property type="match status" value="3"/>
</dbReference>
<dbReference type="PROSITE" id="PS00518">
    <property type="entry name" value="ZF_RING_1"/>
    <property type="match status" value="3"/>
</dbReference>
<dbReference type="SMART" id="SM00184">
    <property type="entry name" value="RING"/>
    <property type="match status" value="3"/>
</dbReference>
<feature type="domain" description="B30.2/SPRY" evidence="11">
    <location>
        <begin position="1090"/>
        <end position="1281"/>
    </location>
</feature>
<feature type="domain" description="RING-type" evidence="9">
    <location>
        <begin position="677"/>
        <end position="717"/>
    </location>
</feature>
<dbReference type="PROSITE" id="PS50119">
    <property type="entry name" value="ZF_BBOX"/>
    <property type="match status" value="3"/>
</dbReference>
<dbReference type="STRING" id="33528.ENSGAFP00000030373"/>
<feature type="coiled-coil region" evidence="7">
    <location>
        <begin position="334"/>
        <end position="430"/>
    </location>
</feature>
<dbReference type="CDD" id="cd19802">
    <property type="entry name" value="Bbox1_TRIM8-like"/>
    <property type="match status" value="2"/>
</dbReference>
<protein>
    <recommendedName>
        <fullName evidence="14">RING-type E3 ubiquitin transferase</fullName>
    </recommendedName>
</protein>
<feature type="compositionally biased region" description="Pro residues" evidence="8">
    <location>
        <begin position="812"/>
        <end position="828"/>
    </location>
</feature>
<dbReference type="FunFam" id="2.60.120.920:FF:000004">
    <property type="entry name" value="Butyrophilin subfamily 1 member A1"/>
    <property type="match status" value="2"/>
</dbReference>
<dbReference type="SUPFAM" id="SSF57845">
    <property type="entry name" value="B-box zinc-binding domain"/>
    <property type="match status" value="3"/>
</dbReference>
<sequence>MCNRTPMCMKKANSGRPTNPGCGSRANVNTKRTGDRSKNRKWTVAQGILGKYNQNKRWREKRLVWFLVQRHHRRRTSLGVPHRKWEGPRQVSGSDCTCCSQIQGRLVEVKDGSAPRINSPCSRALTEDQFTCSICLEIFVEPVSTPCGHSFCKACLQGYWNHSKKFLCPMCKKSYSRRPEMSINRVLAEISSQFQGLVVSGSPSRGGSETVRSDPGHSGPPAQDTGEFAQPGDVPCDSCIGRKLKALKSCVNCLGSYCEAHLRHHKKVKSLTSHFLIEPTFHLEEKICKKHERLLEVFCRTDHTCICKACAEVTHKSHDIISVDHEFKKKTTNLGKKRSELKNLIKERAKKLEEIKQSIKVIKASSQKELEDSWQVYAALQKLVEQSQAEMVELITTRQREEERHAQELARSLENELRQLRRRSNELEAHAHTKDKVVFLQNLATLSHSPEPTDWSGVSINTDIYLGTLRSSVSGLIEKFQDELKRLYGKEFRKVQNYASEVILDPSTAQKNLVVSHEGQQVKYEEHKVSHSEGPKRFNPALFVLAREGIHSGRHYWEVEVGRKTAWTLGVARATARRKGEIKLNPEGGYWCLWLKNGEMKALAETRLPLPLTSLPSKVGIFLDYEAGQLSFYDVKARQHLYTFTDKFNDSVYPIFSPCLSQDGKNNSPLILTQVHCSICLDVFTNPVSIPCGHNFCQTCILGYWKTSPLYQCPMCKKSFHKRPDISVNTVLREIAEQFKQIRVKTTEVKGSGEEGTGKTKKWTMERKVKEDEERLLEKGQMQNLVEELKQKQEEKKKQQEVKESQGEELPPLIPPVLPSKTSPPPSPQDSAQALPRETSPPPSPEPTSPGPPQTSPISLTPPLLWEEVLCDVCLGEGRPKAVKSCLVCLTSYCDEHLKSHSTRFTKHKLMEPVANMEDRMCPKHERLLELFCKKDQTCVCVLCTETDHRAHYTVPVEREWTEKKALLKKTEIDVQQMIQDRVKKVEEIKHSVSAQREIEESMQVFSELVRSIQKAQAELVLVIEEKQRQTERRAEGLITELEQEIAALKTRYTDLENSFPALSATPSVKDWSETSVPTDTCVGMIRRSVSKLETTLSEMIDKLSASEDVTLDPDTANPWLQLSQDRRQVRHLGAWQELPDHPDRFDTVVIVLGRDGFTSGRHYWEVQVGDKDDWYLGVAKSSVKRKGRISVSTAQGYWALAMKKGQGYRVSMSPPLLLSLDQKPKRVGVYVDYEEGQISFYDVRAQIHIYTFEDAFTERILPFFYLYCCDKASDTMAEHFRCSLCLDLFTEPVTTPCGHNFCRTCLSQRWSDGDCHQCPKCNKRFPVKPEFSTNEVMEEMSVQLKRRKTEALESENAPWQVKCDVCADLRFKASKSCLVCLASYCDGHLEPHRRVPALMRHKLVEPLENLEERVCEKHARILEFFCRREQACVCLLCCEAEHRDHETVPVEEEGALQKENLESKRAKIKLMIDERMKKIEEFTLSSEMRNVKADKQTEDAEKLFSNLMGRVQEIRSKLQSNIEKKLEKSKEKVQLMIEELEEEVAALQRKHLQLEELLQSEDHFQLLQTLQTLNSMSEMKDWSKTKVYPDVCVQTVRRAMDHLMTSFQTELKTLTTIESVIFDDSTAGPGLRVLEYGERLKFYKEARSPSYEFERFDLPMAFGKIGFTSGRHYWEVQVGLRNNWHVGVALEMVDRSDDVIVKKENGFFSMGKSGFDYYVHCSPQRVLHFCTRPRNMGIYLDYEEGRVSFYDLDERFHIHSYVGESFTGKVFPYFYLHSKSKKSEALAAR</sequence>
<evidence type="ECO:0000256" key="4">
    <source>
        <dbReference type="ARBA" id="ARBA00022833"/>
    </source>
</evidence>
<feature type="compositionally biased region" description="Polar residues" evidence="8">
    <location>
        <begin position="198"/>
        <end position="207"/>
    </location>
</feature>
<dbReference type="SMART" id="SM00336">
    <property type="entry name" value="BBOX"/>
    <property type="match status" value="3"/>
</dbReference>
<organism evidence="12 13">
    <name type="scientific">Gambusia affinis</name>
    <name type="common">Western mosquitofish</name>
    <name type="synonym">Heterandria affinis</name>
    <dbReference type="NCBI Taxonomy" id="33528"/>
    <lineage>
        <taxon>Eukaryota</taxon>
        <taxon>Metazoa</taxon>
        <taxon>Chordata</taxon>
        <taxon>Craniata</taxon>
        <taxon>Vertebrata</taxon>
        <taxon>Euteleostomi</taxon>
        <taxon>Actinopterygii</taxon>
        <taxon>Neopterygii</taxon>
        <taxon>Teleostei</taxon>
        <taxon>Neoteleostei</taxon>
        <taxon>Acanthomorphata</taxon>
        <taxon>Ovalentaria</taxon>
        <taxon>Atherinomorphae</taxon>
        <taxon>Cyprinodontiformes</taxon>
        <taxon>Poeciliidae</taxon>
        <taxon>Poeciliinae</taxon>
        <taxon>Gambusia</taxon>
    </lineage>
</organism>
<dbReference type="GO" id="GO:0008270">
    <property type="term" value="F:zinc ion binding"/>
    <property type="evidence" value="ECO:0007669"/>
    <property type="project" value="UniProtKB-KW"/>
</dbReference>
<evidence type="ECO:0000259" key="11">
    <source>
        <dbReference type="PROSITE" id="PS50188"/>
    </source>
</evidence>
<keyword evidence="5" id="KW-0391">Immunity</keyword>
<evidence type="ECO:0000313" key="12">
    <source>
        <dbReference type="EMBL" id="PWA19149.1"/>
    </source>
</evidence>
<keyword evidence="13" id="KW-1185">Reference proteome</keyword>
<dbReference type="GO" id="GO:0005737">
    <property type="term" value="C:cytoplasm"/>
    <property type="evidence" value="ECO:0007669"/>
    <property type="project" value="UniProtKB-ARBA"/>
</dbReference>
<reference evidence="12 13" key="1">
    <citation type="journal article" date="2018" name="G3 (Bethesda)">
        <title>A High-Quality Reference Genome for the Invasive Mosquitofish Gambusia affinis Using a Chicago Library.</title>
        <authorList>
            <person name="Hoffberg S.L."/>
            <person name="Troendle N.J."/>
            <person name="Glenn T.C."/>
            <person name="Mahmud O."/>
            <person name="Louha S."/>
            <person name="Chalopin D."/>
            <person name="Bennetzen J.L."/>
            <person name="Mauricio R."/>
        </authorList>
    </citation>
    <scope>NUCLEOTIDE SEQUENCE [LARGE SCALE GENOMIC DNA]</scope>
    <source>
        <strain evidence="12">NE01/NJP1002.9</strain>
        <tissue evidence="12">Muscle</tissue>
    </source>
</reference>
<dbReference type="PROSITE" id="PS50089">
    <property type="entry name" value="ZF_RING_2"/>
    <property type="match status" value="3"/>
</dbReference>
<accession>A0A315V724</accession>
<dbReference type="InterPro" id="IPR027370">
    <property type="entry name" value="Znf-RING_euk"/>
</dbReference>
<evidence type="ECO:0008006" key="14">
    <source>
        <dbReference type="Google" id="ProtNLM"/>
    </source>
</evidence>
<dbReference type="Pfam" id="PF00622">
    <property type="entry name" value="SPRY"/>
    <property type="match status" value="3"/>
</dbReference>
<keyword evidence="7" id="KW-0175">Coiled coil</keyword>
<dbReference type="PANTHER" id="PTHR25465">
    <property type="entry name" value="B-BOX DOMAIN CONTAINING"/>
    <property type="match status" value="1"/>
</dbReference>
<dbReference type="Gene3D" id="3.30.160.60">
    <property type="entry name" value="Classic Zinc Finger"/>
    <property type="match status" value="3"/>
</dbReference>
<dbReference type="SMART" id="SM00589">
    <property type="entry name" value="PRY"/>
    <property type="match status" value="3"/>
</dbReference>
<feature type="domain" description="B box-type" evidence="10">
    <location>
        <begin position="917"/>
        <end position="957"/>
    </location>
</feature>
<feature type="region of interest" description="Disordered" evidence="8">
    <location>
        <begin position="749"/>
        <end position="859"/>
    </location>
</feature>
<feature type="domain" description="B30.2/SPRY" evidence="11">
    <location>
        <begin position="1600"/>
        <end position="1790"/>
    </location>
</feature>
<evidence type="ECO:0000259" key="10">
    <source>
        <dbReference type="PROSITE" id="PS50119"/>
    </source>
</evidence>
<evidence type="ECO:0000256" key="5">
    <source>
        <dbReference type="ARBA" id="ARBA00022859"/>
    </source>
</evidence>
<evidence type="ECO:0000256" key="8">
    <source>
        <dbReference type="SAM" id="MobiDB-lite"/>
    </source>
</evidence>
<feature type="domain" description="B30.2/SPRY" evidence="11">
    <location>
        <begin position="482"/>
        <end position="677"/>
    </location>
</feature>
<dbReference type="InterPro" id="IPR017907">
    <property type="entry name" value="Znf_RING_CS"/>
</dbReference>
<dbReference type="InterPro" id="IPR013320">
    <property type="entry name" value="ConA-like_dom_sf"/>
</dbReference>
<comment type="caution">
    <text evidence="12">The sequence shown here is derived from an EMBL/GenBank/DDBJ whole genome shotgun (WGS) entry which is preliminary data.</text>
</comment>
<evidence type="ECO:0000256" key="2">
    <source>
        <dbReference type="ARBA" id="ARBA00022723"/>
    </source>
</evidence>
<feature type="compositionally biased region" description="Basic and acidic residues" evidence="8">
    <location>
        <begin position="749"/>
        <end position="778"/>
    </location>
</feature>
<evidence type="ECO:0000256" key="6">
    <source>
        <dbReference type="PROSITE-ProRule" id="PRU00024"/>
    </source>
</evidence>
<dbReference type="InterPro" id="IPR006574">
    <property type="entry name" value="PRY"/>
</dbReference>
<evidence type="ECO:0000259" key="9">
    <source>
        <dbReference type="PROSITE" id="PS50089"/>
    </source>
</evidence>
<dbReference type="InterPro" id="IPR000315">
    <property type="entry name" value="Znf_B-box"/>
</dbReference>
<dbReference type="PROSITE" id="PS50188">
    <property type="entry name" value="B302_SPRY"/>
    <property type="match status" value="3"/>
</dbReference>
<dbReference type="Gene3D" id="3.30.40.10">
    <property type="entry name" value="Zinc/RING finger domain, C3HC4 (zinc finger)"/>
    <property type="match status" value="3"/>
</dbReference>
<dbReference type="InterPro" id="IPR051051">
    <property type="entry name" value="E3_ubiq-ligase_TRIM/RNF"/>
</dbReference>
<dbReference type="SUPFAM" id="SSF49899">
    <property type="entry name" value="Concanavalin A-like lectins/glucanases"/>
    <property type="match status" value="3"/>
</dbReference>
<feature type="region of interest" description="Disordered" evidence="8">
    <location>
        <begin position="198"/>
        <end position="229"/>
    </location>
</feature>
<evidence type="ECO:0000256" key="3">
    <source>
        <dbReference type="ARBA" id="ARBA00022771"/>
    </source>
</evidence>
<evidence type="ECO:0000313" key="13">
    <source>
        <dbReference type="Proteomes" id="UP000250572"/>
    </source>
</evidence>
<proteinExistence type="predicted"/>
<evidence type="ECO:0000256" key="1">
    <source>
        <dbReference type="ARBA" id="ARBA00022588"/>
    </source>
</evidence>
<dbReference type="Pfam" id="PF13765">
    <property type="entry name" value="PRY"/>
    <property type="match status" value="2"/>
</dbReference>
<dbReference type="GO" id="GO:0045087">
    <property type="term" value="P:innate immune response"/>
    <property type="evidence" value="ECO:0007669"/>
    <property type="project" value="UniProtKB-KW"/>
</dbReference>
<feature type="coiled-coil region" evidence="7">
    <location>
        <begin position="1013"/>
        <end position="1059"/>
    </location>
</feature>